<dbReference type="EC" id="2.10.1.1" evidence="6"/>
<dbReference type="GO" id="GO:0005829">
    <property type="term" value="C:cytosol"/>
    <property type="evidence" value="ECO:0007669"/>
    <property type="project" value="TreeGrafter"/>
</dbReference>
<keyword evidence="9" id="KW-1185">Reference proteome</keyword>
<comment type="function">
    <text evidence="1 6">Catalyzes the insertion of molybdate into adenylated molybdopterin with the concomitant release of AMP.</text>
</comment>
<dbReference type="InterPro" id="IPR001453">
    <property type="entry name" value="MoaB/Mog_dom"/>
</dbReference>
<keyword evidence="6" id="KW-0479">Metal-binding</keyword>
<dbReference type="Gene3D" id="3.90.105.10">
    <property type="entry name" value="Molybdopterin biosynthesis moea protein, domain 2"/>
    <property type="match status" value="1"/>
</dbReference>
<dbReference type="eggNOG" id="COG0303">
    <property type="taxonomic scope" value="Bacteria"/>
</dbReference>
<dbReference type="UniPathway" id="UPA00344"/>
<dbReference type="EMBL" id="CP003349">
    <property type="protein sequence ID" value="AFD07048.1"/>
    <property type="molecule type" value="Genomic_DNA"/>
</dbReference>
<evidence type="ECO:0000256" key="5">
    <source>
        <dbReference type="ARBA" id="ARBA00047317"/>
    </source>
</evidence>
<dbReference type="InterPro" id="IPR008284">
    <property type="entry name" value="MoCF_biosynth_CS"/>
</dbReference>
<evidence type="ECO:0000256" key="4">
    <source>
        <dbReference type="ARBA" id="ARBA00023150"/>
    </source>
</evidence>
<dbReference type="InterPro" id="IPR036425">
    <property type="entry name" value="MoaB/Mog-like_dom_sf"/>
</dbReference>
<dbReference type="GO" id="GO:0006777">
    <property type="term" value="P:Mo-molybdopterin cofactor biosynthetic process"/>
    <property type="evidence" value="ECO:0007669"/>
    <property type="project" value="UniProtKB-UniRule"/>
</dbReference>
<dbReference type="AlphaFoldDB" id="H8KW27"/>
<dbReference type="HOGENOM" id="CLU_010186_7_0_10"/>
<accession>H8KW27</accession>
<dbReference type="InterPro" id="IPR036688">
    <property type="entry name" value="MoeA_C_domain_IV_sf"/>
</dbReference>
<sequence length="397" mass="43783">MLTVNEAFETVINTAADFGTELVAIKQAEGRILREKIIADRPFPPFDRVTMDGIAIKWSSYAEGKRTFEIEDLQAAGMPQKTLHGNGCVEVMTGAIVPENADTIIPYEDLVKNETGSFAVVKEIKRNQNIHVRGSDVELGAVLLNEGIRIGGAETAVLATVGKDKALVSKQPKIAIVATGDELVEITDQPEQHQLRMSNVYALYNQFKNIGIEASIHHFKDDKEVLSANFSLLFKEKDAIICSGGVSAGKFDYIPQVLNELGVTILFHKVKQRPGKPFLFGLAENKVPFFGLPGNPVSGFMCLHRFVFPWLFKSLQFAQESIITRAVLASALKFDKPLTFFVPVKLSISSQGYLMADPHATNGSGDFATLTSANAFMELPENRDFFEAGEVYPVWMY</sequence>
<evidence type="ECO:0000256" key="6">
    <source>
        <dbReference type="RuleBase" id="RU365090"/>
    </source>
</evidence>
<dbReference type="Pfam" id="PF03453">
    <property type="entry name" value="MoeA_N"/>
    <property type="match status" value="1"/>
</dbReference>
<keyword evidence="6" id="KW-0460">Magnesium</keyword>
<gene>
    <name evidence="8" type="ordered locus">Solca_1993</name>
</gene>
<dbReference type="OrthoDB" id="9804758at2"/>
<dbReference type="Gene3D" id="2.170.190.11">
    <property type="entry name" value="Molybdopterin biosynthesis moea protein, domain 3"/>
    <property type="match status" value="1"/>
</dbReference>
<dbReference type="SUPFAM" id="SSF63867">
    <property type="entry name" value="MoeA C-terminal domain-like"/>
    <property type="match status" value="1"/>
</dbReference>
<dbReference type="SMART" id="SM00852">
    <property type="entry name" value="MoCF_biosynth"/>
    <property type="match status" value="1"/>
</dbReference>
<evidence type="ECO:0000259" key="7">
    <source>
        <dbReference type="SMART" id="SM00852"/>
    </source>
</evidence>
<dbReference type="Gene3D" id="2.40.340.10">
    <property type="entry name" value="MoeA, C-terminal, domain IV"/>
    <property type="match status" value="1"/>
</dbReference>
<proteinExistence type="inferred from homology"/>
<dbReference type="Gene3D" id="3.40.980.10">
    <property type="entry name" value="MoaB/Mog-like domain"/>
    <property type="match status" value="1"/>
</dbReference>
<keyword evidence="6" id="KW-0500">Molybdenum</keyword>
<dbReference type="GO" id="GO:0046872">
    <property type="term" value="F:metal ion binding"/>
    <property type="evidence" value="ECO:0007669"/>
    <property type="project" value="UniProtKB-UniRule"/>
</dbReference>
<dbReference type="Proteomes" id="UP000007590">
    <property type="component" value="Chromosome"/>
</dbReference>
<dbReference type="SUPFAM" id="SSF53218">
    <property type="entry name" value="Molybdenum cofactor biosynthesis proteins"/>
    <property type="match status" value="1"/>
</dbReference>
<dbReference type="KEGG" id="scn:Solca_1993"/>
<evidence type="ECO:0000256" key="3">
    <source>
        <dbReference type="ARBA" id="ARBA00010763"/>
    </source>
</evidence>
<protein>
    <recommendedName>
        <fullName evidence="6">Molybdopterin molybdenumtransferase</fullName>
        <ecNumber evidence="6">2.10.1.1</ecNumber>
    </recommendedName>
</protein>
<dbReference type="PANTHER" id="PTHR10192">
    <property type="entry name" value="MOLYBDOPTERIN BIOSYNTHESIS PROTEIN"/>
    <property type="match status" value="1"/>
</dbReference>
<dbReference type="STRING" id="929556.Solca_1993"/>
<dbReference type="PANTHER" id="PTHR10192:SF5">
    <property type="entry name" value="GEPHYRIN"/>
    <property type="match status" value="1"/>
</dbReference>
<dbReference type="InterPro" id="IPR005111">
    <property type="entry name" value="MoeA_C_domain_IV"/>
</dbReference>
<keyword evidence="4 6" id="KW-0501">Molybdenum cofactor biosynthesis</keyword>
<dbReference type="InterPro" id="IPR036135">
    <property type="entry name" value="MoeA_linker/N_sf"/>
</dbReference>
<comment type="cofactor">
    <cofactor evidence="6">
        <name>Mg(2+)</name>
        <dbReference type="ChEBI" id="CHEBI:18420"/>
    </cofactor>
</comment>
<dbReference type="PROSITE" id="PS01079">
    <property type="entry name" value="MOCF_BIOSYNTHESIS_2"/>
    <property type="match status" value="1"/>
</dbReference>
<organism evidence="8 9">
    <name type="scientific">Solitalea canadensis (strain ATCC 29591 / DSM 3403 / JCM 21819 / LMG 8368 / NBRC 15130 / NCIMB 12057 / USAM 9D)</name>
    <name type="common">Flexibacter canadensis</name>
    <dbReference type="NCBI Taxonomy" id="929556"/>
    <lineage>
        <taxon>Bacteria</taxon>
        <taxon>Pseudomonadati</taxon>
        <taxon>Bacteroidota</taxon>
        <taxon>Sphingobacteriia</taxon>
        <taxon>Sphingobacteriales</taxon>
        <taxon>Sphingobacteriaceae</taxon>
        <taxon>Solitalea</taxon>
    </lineage>
</organism>
<dbReference type="SUPFAM" id="SSF63882">
    <property type="entry name" value="MoeA N-terminal region -like"/>
    <property type="match status" value="1"/>
</dbReference>
<evidence type="ECO:0000256" key="1">
    <source>
        <dbReference type="ARBA" id="ARBA00002901"/>
    </source>
</evidence>
<reference evidence="8" key="1">
    <citation type="submission" date="2012-02" db="EMBL/GenBank/DDBJ databases">
        <title>The complete genome of Solitalea canadensis DSM 3403.</title>
        <authorList>
            <consortium name="US DOE Joint Genome Institute (JGI-PGF)"/>
            <person name="Lucas S."/>
            <person name="Copeland A."/>
            <person name="Lapidus A."/>
            <person name="Glavina del Rio T."/>
            <person name="Dalin E."/>
            <person name="Tice H."/>
            <person name="Bruce D."/>
            <person name="Goodwin L."/>
            <person name="Pitluck S."/>
            <person name="Peters L."/>
            <person name="Ovchinnikova G."/>
            <person name="Lu M."/>
            <person name="Kyrpides N."/>
            <person name="Mavromatis K."/>
            <person name="Ivanova N."/>
            <person name="Brettin T."/>
            <person name="Detter J.C."/>
            <person name="Han C."/>
            <person name="Larimer F."/>
            <person name="Land M."/>
            <person name="Hauser L."/>
            <person name="Markowitz V."/>
            <person name="Cheng J.-F."/>
            <person name="Hugenholtz P."/>
            <person name="Woyke T."/>
            <person name="Wu D."/>
            <person name="Spring S."/>
            <person name="Schroeder M."/>
            <person name="Kopitz M."/>
            <person name="Brambilla E."/>
            <person name="Klenk H.-P."/>
            <person name="Eisen J.A."/>
        </authorList>
    </citation>
    <scope>NUCLEOTIDE SEQUENCE</scope>
    <source>
        <strain evidence="8">DSM 3403</strain>
    </source>
</reference>
<comment type="pathway">
    <text evidence="2 6">Cofactor biosynthesis; molybdopterin biosynthesis.</text>
</comment>
<dbReference type="GO" id="GO:0061599">
    <property type="term" value="F:molybdopterin molybdotransferase activity"/>
    <property type="evidence" value="ECO:0007669"/>
    <property type="project" value="UniProtKB-UniRule"/>
</dbReference>
<evidence type="ECO:0000313" key="9">
    <source>
        <dbReference type="Proteomes" id="UP000007590"/>
    </source>
</evidence>
<dbReference type="Pfam" id="PF00994">
    <property type="entry name" value="MoCF_biosynth"/>
    <property type="match status" value="1"/>
</dbReference>
<evidence type="ECO:0000256" key="2">
    <source>
        <dbReference type="ARBA" id="ARBA00005046"/>
    </source>
</evidence>
<comment type="catalytic activity">
    <reaction evidence="5">
        <text>adenylyl-molybdopterin + molybdate = Mo-molybdopterin + AMP + H(+)</text>
        <dbReference type="Rhea" id="RHEA:35047"/>
        <dbReference type="ChEBI" id="CHEBI:15378"/>
        <dbReference type="ChEBI" id="CHEBI:36264"/>
        <dbReference type="ChEBI" id="CHEBI:62727"/>
        <dbReference type="ChEBI" id="CHEBI:71302"/>
        <dbReference type="ChEBI" id="CHEBI:456215"/>
        <dbReference type="EC" id="2.10.1.1"/>
    </reaction>
</comment>
<dbReference type="RefSeq" id="WP_014680275.1">
    <property type="nucleotide sequence ID" value="NC_017770.1"/>
</dbReference>
<keyword evidence="6" id="KW-0808">Transferase</keyword>
<feature type="domain" description="MoaB/Mog" evidence="7">
    <location>
        <begin position="175"/>
        <end position="313"/>
    </location>
</feature>
<name>H8KW27_SOLCM</name>
<dbReference type="Pfam" id="PF03454">
    <property type="entry name" value="MoeA_C"/>
    <property type="match status" value="1"/>
</dbReference>
<dbReference type="InterPro" id="IPR038987">
    <property type="entry name" value="MoeA-like"/>
</dbReference>
<dbReference type="InterPro" id="IPR005110">
    <property type="entry name" value="MoeA_linker/N"/>
</dbReference>
<dbReference type="CDD" id="cd00887">
    <property type="entry name" value="MoeA"/>
    <property type="match status" value="1"/>
</dbReference>
<comment type="similarity">
    <text evidence="3 6">Belongs to the MoeA family.</text>
</comment>
<evidence type="ECO:0000313" key="8">
    <source>
        <dbReference type="EMBL" id="AFD07048.1"/>
    </source>
</evidence>